<evidence type="ECO:0000256" key="5">
    <source>
        <dbReference type="ARBA" id="ARBA00022679"/>
    </source>
</evidence>
<comment type="catalytic activity">
    <reaction evidence="1">
        <text>ATP + protein L-histidine = ADP + protein N-phospho-L-histidine.</text>
        <dbReference type="EC" id="2.7.13.3"/>
    </reaction>
</comment>
<dbReference type="RefSeq" id="WP_179577912.1">
    <property type="nucleotide sequence ID" value="NZ_JACCFM010000001.1"/>
</dbReference>
<dbReference type="GO" id="GO:0016036">
    <property type="term" value="P:cellular response to phosphate starvation"/>
    <property type="evidence" value="ECO:0007669"/>
    <property type="project" value="TreeGrafter"/>
</dbReference>
<dbReference type="SMART" id="SM00388">
    <property type="entry name" value="HisKA"/>
    <property type="match status" value="1"/>
</dbReference>
<dbReference type="Proteomes" id="UP000537260">
    <property type="component" value="Unassembled WGS sequence"/>
</dbReference>
<gene>
    <name evidence="11" type="ORF">HNR05_000886</name>
</gene>
<dbReference type="PANTHER" id="PTHR45453">
    <property type="entry name" value="PHOSPHATE REGULON SENSOR PROTEIN PHOR"/>
    <property type="match status" value="1"/>
</dbReference>
<dbReference type="Pfam" id="PF02518">
    <property type="entry name" value="HATPase_c"/>
    <property type="match status" value="1"/>
</dbReference>
<reference evidence="11 12" key="1">
    <citation type="submission" date="2020-07" db="EMBL/GenBank/DDBJ databases">
        <title>Sequencing the genomes of 1000 actinobacteria strains.</title>
        <authorList>
            <person name="Klenk H.-P."/>
        </authorList>
    </citation>
    <scope>NUCLEOTIDE SEQUENCE [LARGE SCALE GENOMIC DNA]</scope>
    <source>
        <strain evidence="11 12">LI1</strain>
    </source>
</reference>
<dbReference type="EMBL" id="JACCFM010000001">
    <property type="protein sequence ID" value="NYJ19095.1"/>
    <property type="molecule type" value="Genomic_DNA"/>
</dbReference>
<keyword evidence="9" id="KW-1133">Transmembrane helix</keyword>
<dbReference type="InterPro" id="IPR004358">
    <property type="entry name" value="Sig_transdc_His_kin-like_C"/>
</dbReference>
<dbReference type="InterPro" id="IPR003594">
    <property type="entry name" value="HATPase_dom"/>
</dbReference>
<dbReference type="SUPFAM" id="SSF55874">
    <property type="entry name" value="ATPase domain of HSP90 chaperone/DNA topoisomerase II/histidine kinase"/>
    <property type="match status" value="1"/>
</dbReference>
<sequence length="383" mass="40315">MIPLPDLLALASIALGATLAVMAASVVVLLGLRRTSIIVQACVVVTSTILAVVLSMIAAANAMFLSAHELSVAANIAVISGALSLMLVAVLGWVVVRNSRALSRDARRIGDGEIVENTGRRVNLELSNLAAELTATSAKLTEAREHEESVQKSRRELIAWISHDLRTPLAGIRAMAEALEDSMVENPPNYYGRIREQAERLSILVDDLFELSKIDAGTFTLTLQSVSLYDVVSDTVADLRPLSRGREIDFHSPPGQDLSVTADPRALSRAVGNLLLNAIQHTPAGSPITVKVEIVDGKASVAVIDRGGGIAESDLAQIFEPGWRGSAARTPHPSASGGAGLGLAIVRGIAAAHRGEVSVCNVPGGCRFDLVIPRDLTSSVRGS</sequence>
<evidence type="ECO:0000256" key="2">
    <source>
        <dbReference type="ARBA" id="ARBA00004236"/>
    </source>
</evidence>
<dbReference type="SUPFAM" id="SSF47384">
    <property type="entry name" value="Homodimeric domain of signal transducing histidine kinase"/>
    <property type="match status" value="1"/>
</dbReference>
<feature type="domain" description="Histidine kinase" evidence="10">
    <location>
        <begin position="160"/>
        <end position="376"/>
    </location>
</feature>
<dbReference type="GO" id="GO:0000155">
    <property type="term" value="F:phosphorelay sensor kinase activity"/>
    <property type="evidence" value="ECO:0007669"/>
    <property type="project" value="InterPro"/>
</dbReference>
<dbReference type="InterPro" id="IPR005467">
    <property type="entry name" value="His_kinase_dom"/>
</dbReference>
<feature type="transmembrane region" description="Helical" evidence="9">
    <location>
        <begin position="37"/>
        <end position="60"/>
    </location>
</feature>
<dbReference type="InterPro" id="IPR003661">
    <property type="entry name" value="HisK_dim/P_dom"/>
</dbReference>
<evidence type="ECO:0000256" key="6">
    <source>
        <dbReference type="ARBA" id="ARBA00022777"/>
    </source>
</evidence>
<evidence type="ECO:0000256" key="7">
    <source>
        <dbReference type="ARBA" id="ARBA00023012"/>
    </source>
</evidence>
<accession>A0A7Z0ECJ8</accession>
<dbReference type="InterPro" id="IPR050351">
    <property type="entry name" value="BphY/WalK/GraS-like"/>
</dbReference>
<keyword evidence="9" id="KW-0812">Transmembrane</keyword>
<comment type="subcellular location">
    <subcellularLocation>
        <location evidence="2">Cell membrane</location>
    </subcellularLocation>
</comment>
<evidence type="ECO:0000256" key="9">
    <source>
        <dbReference type="SAM" id="Phobius"/>
    </source>
</evidence>
<keyword evidence="5" id="KW-0808">Transferase</keyword>
<evidence type="ECO:0000313" key="12">
    <source>
        <dbReference type="Proteomes" id="UP000537260"/>
    </source>
</evidence>
<evidence type="ECO:0000313" key="11">
    <source>
        <dbReference type="EMBL" id="NYJ19095.1"/>
    </source>
</evidence>
<keyword evidence="4" id="KW-0597">Phosphoprotein</keyword>
<dbReference type="CDD" id="cd00082">
    <property type="entry name" value="HisKA"/>
    <property type="match status" value="1"/>
</dbReference>
<proteinExistence type="predicted"/>
<dbReference type="InterPro" id="IPR036097">
    <property type="entry name" value="HisK_dim/P_sf"/>
</dbReference>
<dbReference type="GO" id="GO:0005886">
    <property type="term" value="C:plasma membrane"/>
    <property type="evidence" value="ECO:0007669"/>
    <property type="project" value="UniProtKB-SubCell"/>
</dbReference>
<keyword evidence="12" id="KW-1185">Reference proteome</keyword>
<feature type="transmembrane region" description="Helical" evidence="9">
    <location>
        <begin position="6"/>
        <end position="30"/>
    </location>
</feature>
<dbReference type="PANTHER" id="PTHR45453:SF1">
    <property type="entry name" value="PHOSPHATE REGULON SENSOR PROTEIN PHOR"/>
    <property type="match status" value="1"/>
</dbReference>
<comment type="caution">
    <text evidence="11">The sequence shown here is derived from an EMBL/GenBank/DDBJ whole genome shotgun (WGS) entry which is preliminary data.</text>
</comment>
<dbReference type="GO" id="GO:0004721">
    <property type="term" value="F:phosphoprotein phosphatase activity"/>
    <property type="evidence" value="ECO:0007669"/>
    <property type="project" value="TreeGrafter"/>
</dbReference>
<evidence type="ECO:0000256" key="8">
    <source>
        <dbReference type="ARBA" id="ARBA00039401"/>
    </source>
</evidence>
<dbReference type="PRINTS" id="PR00344">
    <property type="entry name" value="BCTRLSENSOR"/>
</dbReference>
<dbReference type="Gene3D" id="3.30.565.10">
    <property type="entry name" value="Histidine kinase-like ATPase, C-terminal domain"/>
    <property type="match status" value="1"/>
</dbReference>
<dbReference type="InterPro" id="IPR036890">
    <property type="entry name" value="HATPase_C_sf"/>
</dbReference>
<dbReference type="SMART" id="SM00387">
    <property type="entry name" value="HATPase_c"/>
    <property type="match status" value="1"/>
</dbReference>
<keyword evidence="9" id="KW-0472">Membrane</keyword>
<dbReference type="PROSITE" id="PS50109">
    <property type="entry name" value="HIS_KIN"/>
    <property type="match status" value="1"/>
</dbReference>
<organism evidence="11 12">
    <name type="scientific">Glaciibacter psychrotolerans</name>
    <dbReference type="NCBI Taxonomy" id="670054"/>
    <lineage>
        <taxon>Bacteria</taxon>
        <taxon>Bacillati</taxon>
        <taxon>Actinomycetota</taxon>
        <taxon>Actinomycetes</taxon>
        <taxon>Micrococcales</taxon>
        <taxon>Microbacteriaceae</taxon>
        <taxon>Glaciibacter</taxon>
    </lineage>
</organism>
<name>A0A7Z0ECJ8_9MICO</name>
<evidence type="ECO:0000259" key="10">
    <source>
        <dbReference type="PROSITE" id="PS50109"/>
    </source>
</evidence>
<protein>
    <recommendedName>
        <fullName evidence="8">Sensor-like histidine kinase SenX3</fullName>
        <ecNumber evidence="3">2.7.13.3</ecNumber>
    </recommendedName>
</protein>
<dbReference type="AlphaFoldDB" id="A0A7Z0ECJ8"/>
<dbReference type="EC" id="2.7.13.3" evidence="3"/>
<keyword evidence="6 11" id="KW-0418">Kinase</keyword>
<evidence type="ECO:0000256" key="3">
    <source>
        <dbReference type="ARBA" id="ARBA00012438"/>
    </source>
</evidence>
<evidence type="ECO:0000256" key="4">
    <source>
        <dbReference type="ARBA" id="ARBA00022553"/>
    </source>
</evidence>
<dbReference type="Gene3D" id="1.10.287.130">
    <property type="match status" value="1"/>
</dbReference>
<keyword evidence="7" id="KW-0902">Two-component regulatory system</keyword>
<dbReference type="Pfam" id="PF00512">
    <property type="entry name" value="HisKA"/>
    <property type="match status" value="1"/>
</dbReference>
<feature type="transmembrane region" description="Helical" evidence="9">
    <location>
        <begin position="72"/>
        <end position="96"/>
    </location>
</feature>
<evidence type="ECO:0000256" key="1">
    <source>
        <dbReference type="ARBA" id="ARBA00000085"/>
    </source>
</evidence>